<gene>
    <name evidence="1" type="ORF">CAPTEDRAFT_117496</name>
</gene>
<accession>R7V1C2</accession>
<reference evidence="3" key="1">
    <citation type="submission" date="2012-12" db="EMBL/GenBank/DDBJ databases">
        <authorList>
            <person name="Hellsten U."/>
            <person name="Grimwood J."/>
            <person name="Chapman J.A."/>
            <person name="Shapiro H."/>
            <person name="Aerts A."/>
            <person name="Otillar R.P."/>
            <person name="Terry A.Y."/>
            <person name="Boore J.L."/>
            <person name="Simakov O."/>
            <person name="Marletaz F."/>
            <person name="Cho S.-J."/>
            <person name="Edsinger-Gonzales E."/>
            <person name="Havlak P."/>
            <person name="Kuo D.-H."/>
            <person name="Larsson T."/>
            <person name="Lv J."/>
            <person name="Arendt D."/>
            <person name="Savage R."/>
            <person name="Osoegawa K."/>
            <person name="de Jong P."/>
            <person name="Lindberg D.R."/>
            <person name="Seaver E.C."/>
            <person name="Weisblat D.A."/>
            <person name="Putnam N.H."/>
            <person name="Grigoriev I.V."/>
            <person name="Rokhsar D.S."/>
        </authorList>
    </citation>
    <scope>NUCLEOTIDE SEQUENCE</scope>
    <source>
        <strain evidence="3">I ESC-2004</strain>
    </source>
</reference>
<reference evidence="1 3" key="2">
    <citation type="journal article" date="2013" name="Nature">
        <title>Insights into bilaterian evolution from three spiralian genomes.</title>
        <authorList>
            <person name="Simakov O."/>
            <person name="Marletaz F."/>
            <person name="Cho S.J."/>
            <person name="Edsinger-Gonzales E."/>
            <person name="Havlak P."/>
            <person name="Hellsten U."/>
            <person name="Kuo D.H."/>
            <person name="Larsson T."/>
            <person name="Lv J."/>
            <person name="Arendt D."/>
            <person name="Savage R."/>
            <person name="Osoegawa K."/>
            <person name="de Jong P."/>
            <person name="Grimwood J."/>
            <person name="Chapman J.A."/>
            <person name="Shapiro H."/>
            <person name="Aerts A."/>
            <person name="Otillar R.P."/>
            <person name="Terry A.Y."/>
            <person name="Boore J.L."/>
            <person name="Grigoriev I.V."/>
            <person name="Lindberg D.R."/>
            <person name="Seaver E.C."/>
            <person name="Weisblat D.A."/>
            <person name="Putnam N.H."/>
            <person name="Rokhsar D.S."/>
        </authorList>
    </citation>
    <scope>NUCLEOTIDE SEQUENCE</scope>
    <source>
        <strain evidence="1 3">I ESC-2004</strain>
    </source>
</reference>
<dbReference type="EnsemblMetazoa" id="CapteT117496">
    <property type="protein sequence ID" value="CapteP117496"/>
    <property type="gene ID" value="CapteG117496"/>
</dbReference>
<dbReference type="EMBL" id="KB296100">
    <property type="protein sequence ID" value="ELU12282.1"/>
    <property type="molecule type" value="Genomic_DNA"/>
</dbReference>
<reference evidence="2" key="3">
    <citation type="submission" date="2015-06" db="UniProtKB">
        <authorList>
            <consortium name="EnsemblMetazoa"/>
        </authorList>
    </citation>
    <scope>IDENTIFICATION</scope>
</reference>
<name>R7V1C2_CAPTE</name>
<proteinExistence type="predicted"/>
<dbReference type="OrthoDB" id="5588089at2759"/>
<dbReference type="AlphaFoldDB" id="R7V1C2"/>
<keyword evidence="3" id="KW-1185">Reference proteome</keyword>
<dbReference type="EMBL" id="AMQN01019681">
    <property type="status" value="NOT_ANNOTATED_CDS"/>
    <property type="molecule type" value="Genomic_DNA"/>
</dbReference>
<dbReference type="HOGENOM" id="CLU_049296_1_0_1"/>
<dbReference type="Proteomes" id="UP000014760">
    <property type="component" value="Unassembled WGS sequence"/>
</dbReference>
<evidence type="ECO:0000313" key="1">
    <source>
        <dbReference type="EMBL" id="ELU12282.1"/>
    </source>
</evidence>
<evidence type="ECO:0000313" key="2">
    <source>
        <dbReference type="EnsemblMetazoa" id="CapteP117496"/>
    </source>
</evidence>
<dbReference type="STRING" id="283909.R7V1C2"/>
<dbReference type="Pfam" id="PF05125">
    <property type="entry name" value="Phage_cap_P2"/>
    <property type="match status" value="1"/>
</dbReference>
<protein>
    <recommendedName>
        <fullName evidence="4">Phage major capsid protein, P2 family</fullName>
    </recommendedName>
</protein>
<evidence type="ECO:0000313" key="3">
    <source>
        <dbReference type="Proteomes" id="UP000014760"/>
    </source>
</evidence>
<organism evidence="1">
    <name type="scientific">Capitella teleta</name>
    <name type="common">Polychaete worm</name>
    <dbReference type="NCBI Taxonomy" id="283909"/>
    <lineage>
        <taxon>Eukaryota</taxon>
        <taxon>Metazoa</taxon>
        <taxon>Spiralia</taxon>
        <taxon>Lophotrochozoa</taxon>
        <taxon>Annelida</taxon>
        <taxon>Polychaeta</taxon>
        <taxon>Sedentaria</taxon>
        <taxon>Scolecida</taxon>
        <taxon>Capitellidae</taxon>
        <taxon>Capitella</taxon>
    </lineage>
</organism>
<dbReference type="NCBIfam" id="TIGR01551">
    <property type="entry name" value="major_capsid_P2"/>
    <property type="match status" value="1"/>
</dbReference>
<sequence>MKDRTREKFKKLQQAMQQAYGVKSTRNGFAVSEPLETRLNSAIQDSSQFLQRISMLPVTDRKGQALKLGIYSPLAKRTDVSTKDRQTTPMAPPDGIEYECKLTEFDISFSYELLDAWARYDNFMDMYMQQVYRRIALDRILVGWHGESIAAETDQKTKTKLEDVNKGWIHLLETHMPEHYLTESSAGTGKITLGSGGSYKNLDCLVYDIYCMIPIAQRSGSEVAIVGEKLIANDMGKALAAYAQRPTEKKDISVLDKAYGGLTSITVPGFDDTGVLVTDTENLALYFQEGKTRRQMADYPKRNRVEDFISSNDAYMIENLNGIAGIEADNLEFMDSEPIAKEQDKVQEGAA</sequence>
<dbReference type="OMA" id="NIGWLQK"/>
<evidence type="ECO:0008006" key="4">
    <source>
        <dbReference type="Google" id="ProtNLM"/>
    </source>
</evidence>
<dbReference type="InterPro" id="IPR006441">
    <property type="entry name" value="Phage_P2_GpN"/>
</dbReference>